<dbReference type="Proteomes" id="UP000198937">
    <property type="component" value="Unassembled WGS sequence"/>
</dbReference>
<protein>
    <submittedName>
        <fullName evidence="1">DivIVA domain-containing protein</fullName>
    </submittedName>
</protein>
<dbReference type="AlphaFoldDB" id="A0A1C6TXA5"/>
<evidence type="ECO:0000313" key="1">
    <source>
        <dbReference type="EMBL" id="SCL46319.1"/>
    </source>
</evidence>
<dbReference type="Gene3D" id="6.10.250.660">
    <property type="match status" value="1"/>
</dbReference>
<accession>A0A1C6TXA5</accession>
<evidence type="ECO:0000313" key="2">
    <source>
        <dbReference type="Proteomes" id="UP000198937"/>
    </source>
</evidence>
<proteinExistence type="predicted"/>
<dbReference type="EMBL" id="FMIA01000002">
    <property type="protein sequence ID" value="SCL46319.1"/>
    <property type="molecule type" value="Genomic_DNA"/>
</dbReference>
<keyword evidence="2" id="KW-1185">Reference proteome</keyword>
<reference evidence="1 2" key="1">
    <citation type="submission" date="2016-06" db="EMBL/GenBank/DDBJ databases">
        <authorList>
            <person name="Kjaerup R.B."/>
            <person name="Dalgaard T.S."/>
            <person name="Juul-Madsen H.R."/>
        </authorList>
    </citation>
    <scope>NUCLEOTIDE SEQUENCE [LARGE SCALE GENOMIC DNA]</scope>
    <source>
        <strain evidence="1 2">DSM 45577</strain>
    </source>
</reference>
<sequence>MPLRPRQVRGRTFTVRRRGADLFEVAAFLDRVAKELTTAQTALVASRAEAARLRNALAAWQTWHLTQCADQNQPT</sequence>
<gene>
    <name evidence="1" type="ORF">GA0070617_0224</name>
</gene>
<organism evidence="1 2">
    <name type="scientific">Micromonospora yangpuensis</name>
    <dbReference type="NCBI Taxonomy" id="683228"/>
    <lineage>
        <taxon>Bacteria</taxon>
        <taxon>Bacillati</taxon>
        <taxon>Actinomycetota</taxon>
        <taxon>Actinomycetes</taxon>
        <taxon>Micromonosporales</taxon>
        <taxon>Micromonosporaceae</taxon>
        <taxon>Micromonospora</taxon>
    </lineage>
</organism>
<name>A0A1C6TXA5_9ACTN</name>